<dbReference type="VEuPathDB" id="AmoebaDB:FDP41_004320"/>
<dbReference type="OrthoDB" id="10453160at2759"/>
<keyword evidence="3" id="KW-1185">Reference proteome</keyword>
<feature type="compositionally biased region" description="Low complexity" evidence="1">
    <location>
        <begin position="12"/>
        <end position="21"/>
    </location>
</feature>
<feature type="compositionally biased region" description="Basic residues" evidence="1">
    <location>
        <begin position="126"/>
        <end position="135"/>
    </location>
</feature>
<feature type="region of interest" description="Disordered" evidence="1">
    <location>
        <begin position="627"/>
        <end position="647"/>
    </location>
</feature>
<dbReference type="RefSeq" id="XP_044561134.1">
    <property type="nucleotide sequence ID" value="XM_044707722.1"/>
</dbReference>
<accession>A0A6A5BQB9</accession>
<feature type="compositionally biased region" description="Polar residues" evidence="1">
    <location>
        <begin position="637"/>
        <end position="647"/>
    </location>
</feature>
<feature type="region of interest" description="Disordered" evidence="1">
    <location>
        <begin position="1"/>
        <end position="27"/>
    </location>
</feature>
<dbReference type="Proteomes" id="UP000444721">
    <property type="component" value="Unassembled WGS sequence"/>
</dbReference>
<feature type="compositionally biased region" description="Basic and acidic residues" evidence="1">
    <location>
        <begin position="709"/>
        <end position="721"/>
    </location>
</feature>
<dbReference type="AlphaFoldDB" id="A0A6A5BQB9"/>
<feature type="region of interest" description="Disordered" evidence="1">
    <location>
        <begin position="48"/>
        <end position="108"/>
    </location>
</feature>
<feature type="region of interest" description="Disordered" evidence="1">
    <location>
        <begin position="215"/>
        <end position="288"/>
    </location>
</feature>
<gene>
    <name evidence="2" type="ORF">FDP41_004320</name>
</gene>
<evidence type="ECO:0000313" key="3">
    <source>
        <dbReference type="Proteomes" id="UP000444721"/>
    </source>
</evidence>
<feature type="region of interest" description="Disordered" evidence="1">
    <location>
        <begin position="690"/>
        <end position="729"/>
    </location>
</feature>
<feature type="region of interest" description="Disordered" evidence="1">
    <location>
        <begin position="938"/>
        <end position="959"/>
    </location>
</feature>
<evidence type="ECO:0000313" key="2">
    <source>
        <dbReference type="EMBL" id="KAF0976421.1"/>
    </source>
</evidence>
<feature type="region of interest" description="Disordered" evidence="1">
    <location>
        <begin position="464"/>
        <end position="510"/>
    </location>
</feature>
<feature type="compositionally biased region" description="Basic and acidic residues" evidence="1">
    <location>
        <begin position="86"/>
        <end position="96"/>
    </location>
</feature>
<dbReference type="EMBL" id="VFQX01000037">
    <property type="protein sequence ID" value="KAF0976421.1"/>
    <property type="molecule type" value="Genomic_DNA"/>
</dbReference>
<dbReference type="GeneID" id="68111538"/>
<feature type="region of interest" description="Disordered" evidence="1">
    <location>
        <begin position="900"/>
        <end position="920"/>
    </location>
</feature>
<reference evidence="2 3" key="1">
    <citation type="journal article" date="2019" name="Sci. Rep.">
        <title>Nanopore sequencing improves the draft genome of the human pathogenic amoeba Naegleria fowleri.</title>
        <authorList>
            <person name="Liechti N."/>
            <person name="Schurch N."/>
            <person name="Bruggmann R."/>
            <person name="Wittwer M."/>
        </authorList>
    </citation>
    <scope>NUCLEOTIDE SEQUENCE [LARGE SCALE GENOMIC DNA]</scope>
    <source>
        <strain evidence="2 3">ATCC 30894</strain>
    </source>
</reference>
<feature type="compositionally biased region" description="Polar residues" evidence="1">
    <location>
        <begin position="63"/>
        <end position="72"/>
    </location>
</feature>
<dbReference type="VEuPathDB" id="AmoebaDB:NF0066150"/>
<name>A0A6A5BQB9_NAEFO</name>
<evidence type="ECO:0000256" key="1">
    <source>
        <dbReference type="SAM" id="MobiDB-lite"/>
    </source>
</evidence>
<feature type="compositionally biased region" description="Low complexity" evidence="1">
    <location>
        <begin position="237"/>
        <end position="251"/>
    </location>
</feature>
<sequence length="959" mass="107234">MDQNKPCEEDSIPIWSSTTTTIREDEQQPVFEKKMITSDDLANAFPKTCVKMDTPNKDERQQQPHLSQQIATSHLPRAPSLMQSGEDEHPPHEHHSGHSLSQNNNNNYSTITTLQSTVSNIETHQQNHHHHHHHSKEPSSEVSSPSTHIERATKSPLSEKLQNSLKSGRGETTTYSSTTSRASLLSSLRASQMASSATTTSSLLCKENTLSLDLSMTNGSANHHHHEGDHSPSKYNNSESSKNQRSPSSNSIARDTEELFVKTLSARSAASHQKPHLPTTPRGEGIVVSSPKHQNLQHLPQHDFDNKDTGSSVLKKASNSLKKTKFSQVELNRFDEMVQCDLNCGHRHHEMPYKNMTGLKLGTIDEMYRNYSKPIAVVPYVLNENEIIEKRLKKIKSTSPARSSKDFVKGDVLMHLTHDGDTNNASAVVISGQSPLSGALINTSIVTTMNSSVWTSPPSPIASLNSSFQHESHPSRNQTVASISDMNPGSSSSHTNGHADEHQTSPTTCKTSIKISANIPSCNRSSFETTCSSIVSQNSPSNRCKSPNSTSPKNAWSKFTGGFYNSPRCFNTNYRHCSNPNFIRKNEDDESTLGVKKLGVESEKDPPLVRKRKEELHHIHQVYSVTASSESKRCKSNGHSTTFQRTQPQPIDSTTLITEDVKTLIDRFEKSCHTQSDTSNNDLLQIQATRFNMSPSPPLPGESRKRNKSSREDIEQKRVEEYSNPNTLHSVHSTFVPQFKPKRGSCTSPTFNQISSDLTSQNRPSTYQTSIRNDISISGTDKTKHKKHSILNYHDFDQNAMFIGDGHEDKLKQMLNPNNYPIDLFPQVEALRRRKNMSKSDYKNFNALRSSKLHTAYLCFRRSTINRYLDYKHQLENVMGKDKAPMMPHHLMDELIPNACSSSGKKKKQGNKTEKVVIPEGHSYVSSEHLDIRTSLPEIVPSSNNQGDANQRNAVSFTL</sequence>
<feature type="compositionally biased region" description="Polar residues" evidence="1">
    <location>
        <begin position="464"/>
        <end position="496"/>
    </location>
</feature>
<dbReference type="VEuPathDB" id="AmoebaDB:NF0066140"/>
<proteinExistence type="predicted"/>
<dbReference type="VEuPathDB" id="AmoebaDB:NfTy_084350"/>
<organism evidence="2 3">
    <name type="scientific">Naegleria fowleri</name>
    <name type="common">Brain eating amoeba</name>
    <dbReference type="NCBI Taxonomy" id="5763"/>
    <lineage>
        <taxon>Eukaryota</taxon>
        <taxon>Discoba</taxon>
        <taxon>Heterolobosea</taxon>
        <taxon>Tetramitia</taxon>
        <taxon>Eutetramitia</taxon>
        <taxon>Vahlkampfiidae</taxon>
        <taxon>Naegleria</taxon>
    </lineage>
</organism>
<comment type="caution">
    <text evidence="2">The sequence shown here is derived from an EMBL/GenBank/DDBJ whole genome shotgun (WGS) entry which is preliminary data.</text>
</comment>
<feature type="compositionally biased region" description="Polar residues" evidence="1">
    <location>
        <begin position="941"/>
        <end position="959"/>
    </location>
</feature>
<feature type="region of interest" description="Disordered" evidence="1">
    <location>
        <begin position="123"/>
        <end position="180"/>
    </location>
</feature>
<protein>
    <submittedName>
        <fullName evidence="2">Uncharacterized protein</fullName>
    </submittedName>
</protein>